<dbReference type="GO" id="GO:0000324">
    <property type="term" value="C:fungal-type vacuole"/>
    <property type="evidence" value="ECO:0007669"/>
    <property type="project" value="TreeGrafter"/>
</dbReference>
<dbReference type="InterPro" id="IPR033121">
    <property type="entry name" value="PEPTIDASE_A1"/>
</dbReference>
<dbReference type="PROSITE" id="PS51767">
    <property type="entry name" value="PEPTIDASE_A1"/>
    <property type="match status" value="1"/>
</dbReference>
<feature type="region of interest" description="Disordered" evidence="2">
    <location>
        <begin position="425"/>
        <end position="486"/>
    </location>
</feature>
<evidence type="ECO:0000259" key="4">
    <source>
        <dbReference type="PROSITE" id="PS51767"/>
    </source>
</evidence>
<dbReference type="EMBL" id="JABCIY010000117">
    <property type="protein sequence ID" value="KAF7192611.1"/>
    <property type="molecule type" value="Genomic_DNA"/>
</dbReference>
<feature type="compositionally biased region" description="Polar residues" evidence="2">
    <location>
        <begin position="531"/>
        <end position="550"/>
    </location>
</feature>
<evidence type="ECO:0000313" key="5">
    <source>
        <dbReference type="EMBL" id="KAF7192611.1"/>
    </source>
</evidence>
<feature type="region of interest" description="Disordered" evidence="2">
    <location>
        <begin position="505"/>
        <end position="550"/>
    </location>
</feature>
<keyword evidence="3" id="KW-0472">Membrane</keyword>
<dbReference type="GO" id="GO:0004190">
    <property type="term" value="F:aspartic-type endopeptidase activity"/>
    <property type="evidence" value="ECO:0007669"/>
    <property type="project" value="InterPro"/>
</dbReference>
<dbReference type="InterPro" id="IPR034164">
    <property type="entry name" value="Pepsin-like_dom"/>
</dbReference>
<evidence type="ECO:0000256" key="1">
    <source>
        <dbReference type="ARBA" id="ARBA00007447"/>
    </source>
</evidence>
<sequence length="550" mass="59009">MPPSFDWLGNDGNWSTFQIDVGSPPQSFQVLPSTVASEFWVPIPVGCSSDPSTGCAASRGVEPLGGVQYQGFQANSSTTWNQQGVFNLGIESALYGPDVTGQYGLDTVSFGSVGGSANLTDQPVGGIASGDFWLGIIGLATDVSDFGSQRASSPLSSMKTQNLTPSASYGLSVGAAHRSSAGGIVIGGFDEAAFEPSNISFAAWAGSARALTVSLQNIVVSNTASGTNSLFTSPLNMSIDSTVSQIWLPKSVCESIAQLCGLTFDNSTDLYLVNSSSRDELLRLAPDFTFTIAANSSGNQTYNIVLPYAAFDQQVGWPKYNNEMAYFPIRRASNDTQYVLGRTFLQEAYVVVDWERGNFTLGQSQDTNGVTEGSIVPILSPVATQKATLSTGALAGIIVGAVVAVGAFCALAWLCWRRRRRSKPMNVTESQVGEHHGDVKDESQWDEDGVVKELPSPPLKRDAELPGFNQTSVAELPDFPSRLRHEMVGEGPDALDRYRQQELMSTPRYELPGEMVEHELDAESRRRADETTSFLNSSHTRSSHQADGSQ</sequence>
<evidence type="ECO:0000313" key="6">
    <source>
        <dbReference type="Proteomes" id="UP000660729"/>
    </source>
</evidence>
<keyword evidence="3" id="KW-0812">Transmembrane</keyword>
<accession>A0A8H6RKB5</accession>
<evidence type="ECO:0000256" key="3">
    <source>
        <dbReference type="SAM" id="Phobius"/>
    </source>
</evidence>
<dbReference type="OrthoDB" id="4074350at2759"/>
<dbReference type="Gene3D" id="2.40.70.10">
    <property type="entry name" value="Acid Proteases"/>
    <property type="match status" value="2"/>
</dbReference>
<dbReference type="Pfam" id="PF00026">
    <property type="entry name" value="Asp"/>
    <property type="match status" value="1"/>
</dbReference>
<feature type="compositionally biased region" description="Basic and acidic residues" evidence="2">
    <location>
        <begin position="515"/>
        <end position="530"/>
    </location>
</feature>
<organism evidence="5 6">
    <name type="scientific">Pseudocercospora fuligena</name>
    <dbReference type="NCBI Taxonomy" id="685502"/>
    <lineage>
        <taxon>Eukaryota</taxon>
        <taxon>Fungi</taxon>
        <taxon>Dikarya</taxon>
        <taxon>Ascomycota</taxon>
        <taxon>Pezizomycotina</taxon>
        <taxon>Dothideomycetes</taxon>
        <taxon>Dothideomycetidae</taxon>
        <taxon>Mycosphaerellales</taxon>
        <taxon>Mycosphaerellaceae</taxon>
        <taxon>Pseudocercospora</taxon>
    </lineage>
</organism>
<dbReference type="GO" id="GO:0006508">
    <property type="term" value="P:proteolysis"/>
    <property type="evidence" value="ECO:0007669"/>
    <property type="project" value="InterPro"/>
</dbReference>
<dbReference type="PANTHER" id="PTHR47966:SF51">
    <property type="entry name" value="BETA-SITE APP-CLEAVING ENZYME, ISOFORM A-RELATED"/>
    <property type="match status" value="1"/>
</dbReference>
<dbReference type="InterPro" id="IPR021109">
    <property type="entry name" value="Peptidase_aspartic_dom_sf"/>
</dbReference>
<dbReference type="CDD" id="cd05471">
    <property type="entry name" value="pepsin_like"/>
    <property type="match status" value="1"/>
</dbReference>
<dbReference type="SUPFAM" id="SSF50630">
    <property type="entry name" value="Acid proteases"/>
    <property type="match status" value="1"/>
</dbReference>
<dbReference type="PANTHER" id="PTHR47966">
    <property type="entry name" value="BETA-SITE APP-CLEAVING ENZYME, ISOFORM A-RELATED"/>
    <property type="match status" value="1"/>
</dbReference>
<dbReference type="AlphaFoldDB" id="A0A8H6RKB5"/>
<dbReference type="InterPro" id="IPR001461">
    <property type="entry name" value="Aspartic_peptidase_A1"/>
</dbReference>
<reference evidence="5" key="1">
    <citation type="submission" date="2020-04" db="EMBL/GenBank/DDBJ databases">
        <title>Draft genome resource of the tomato pathogen Pseudocercospora fuligena.</title>
        <authorList>
            <person name="Zaccaron A."/>
        </authorList>
    </citation>
    <scope>NUCLEOTIDE SEQUENCE</scope>
    <source>
        <strain evidence="5">PF001</strain>
    </source>
</reference>
<gene>
    <name evidence="5" type="ORF">HII31_06073</name>
</gene>
<dbReference type="Proteomes" id="UP000660729">
    <property type="component" value="Unassembled WGS sequence"/>
</dbReference>
<evidence type="ECO:0000256" key="2">
    <source>
        <dbReference type="SAM" id="MobiDB-lite"/>
    </source>
</evidence>
<feature type="transmembrane region" description="Helical" evidence="3">
    <location>
        <begin position="393"/>
        <end position="416"/>
    </location>
</feature>
<keyword evidence="6" id="KW-1185">Reference proteome</keyword>
<comment type="similarity">
    <text evidence="1">Belongs to the peptidase A1 family.</text>
</comment>
<feature type="compositionally biased region" description="Basic and acidic residues" evidence="2">
    <location>
        <begin position="432"/>
        <end position="443"/>
    </location>
</feature>
<dbReference type="PRINTS" id="PR00792">
    <property type="entry name" value="PEPSIN"/>
</dbReference>
<comment type="caution">
    <text evidence="5">The sequence shown here is derived from an EMBL/GenBank/DDBJ whole genome shotgun (WGS) entry which is preliminary data.</text>
</comment>
<feature type="domain" description="Peptidase A1" evidence="4">
    <location>
        <begin position="15"/>
        <end position="364"/>
    </location>
</feature>
<name>A0A8H6RKB5_9PEZI</name>
<proteinExistence type="inferred from homology"/>
<keyword evidence="3" id="KW-1133">Transmembrane helix</keyword>
<protein>
    <submittedName>
        <fullName evidence="5">Candidapepsin</fullName>
    </submittedName>
</protein>